<gene>
    <name evidence="2" type="ORF">RO3G_08435</name>
</gene>
<protein>
    <submittedName>
        <fullName evidence="2">Uncharacterized protein</fullName>
    </submittedName>
</protein>
<reference evidence="2 3" key="1">
    <citation type="journal article" date="2009" name="PLoS Genet.">
        <title>Genomic analysis of the basal lineage fungus Rhizopus oryzae reveals a whole-genome duplication.</title>
        <authorList>
            <person name="Ma L.-J."/>
            <person name="Ibrahim A.S."/>
            <person name="Skory C."/>
            <person name="Grabherr M.G."/>
            <person name="Burger G."/>
            <person name="Butler M."/>
            <person name="Elias M."/>
            <person name="Idnurm A."/>
            <person name="Lang B.F."/>
            <person name="Sone T."/>
            <person name="Abe A."/>
            <person name="Calvo S.E."/>
            <person name="Corrochano L.M."/>
            <person name="Engels R."/>
            <person name="Fu J."/>
            <person name="Hansberg W."/>
            <person name="Kim J.-M."/>
            <person name="Kodira C.D."/>
            <person name="Koehrsen M.J."/>
            <person name="Liu B."/>
            <person name="Miranda-Saavedra D."/>
            <person name="O'Leary S."/>
            <person name="Ortiz-Castellanos L."/>
            <person name="Poulter R."/>
            <person name="Rodriguez-Romero J."/>
            <person name="Ruiz-Herrera J."/>
            <person name="Shen Y.-Q."/>
            <person name="Zeng Q."/>
            <person name="Galagan J."/>
            <person name="Birren B.W."/>
            <person name="Cuomo C.A."/>
            <person name="Wickes B.L."/>
        </authorList>
    </citation>
    <scope>NUCLEOTIDE SEQUENCE [LARGE SCALE GENOMIC DNA]</scope>
    <source>
        <strain evidence="3">RA 99-880 / ATCC MYA-4621 / FGSC 9543 / NRRL 43880</strain>
    </source>
</reference>
<feature type="compositionally biased region" description="Acidic residues" evidence="1">
    <location>
        <begin position="74"/>
        <end position="83"/>
    </location>
</feature>
<evidence type="ECO:0000313" key="2">
    <source>
        <dbReference type="EMBL" id="EIE83730.1"/>
    </source>
</evidence>
<sequence>MSNTIILQIITHVGDVTRYEGNTRNKLDSEFGKRYEEYWEMKNEDINLQRAMRVQNQQTVETSDRVTAISESDKTEEESEEDSVAERVIKQTVWKF</sequence>
<organism evidence="2 3">
    <name type="scientific">Rhizopus delemar (strain RA 99-880 / ATCC MYA-4621 / FGSC 9543 / NRRL 43880)</name>
    <name type="common">Mucormycosis agent</name>
    <name type="synonym">Rhizopus arrhizus var. delemar</name>
    <dbReference type="NCBI Taxonomy" id="246409"/>
    <lineage>
        <taxon>Eukaryota</taxon>
        <taxon>Fungi</taxon>
        <taxon>Fungi incertae sedis</taxon>
        <taxon>Mucoromycota</taxon>
        <taxon>Mucoromycotina</taxon>
        <taxon>Mucoromycetes</taxon>
        <taxon>Mucorales</taxon>
        <taxon>Mucorineae</taxon>
        <taxon>Rhizopodaceae</taxon>
        <taxon>Rhizopus</taxon>
    </lineage>
</organism>
<evidence type="ECO:0000256" key="1">
    <source>
        <dbReference type="SAM" id="MobiDB-lite"/>
    </source>
</evidence>
<dbReference type="AlphaFoldDB" id="I1C5K0"/>
<dbReference type="GeneID" id="93615406"/>
<dbReference type="EMBL" id="CH476737">
    <property type="protein sequence ID" value="EIE83730.1"/>
    <property type="molecule type" value="Genomic_DNA"/>
</dbReference>
<feature type="region of interest" description="Disordered" evidence="1">
    <location>
        <begin position="55"/>
        <end position="84"/>
    </location>
</feature>
<keyword evidence="3" id="KW-1185">Reference proteome</keyword>
<accession>I1C5K0</accession>
<dbReference type="Proteomes" id="UP000009138">
    <property type="component" value="Unassembled WGS sequence"/>
</dbReference>
<dbReference type="RefSeq" id="XP_067519126.1">
    <property type="nucleotide sequence ID" value="XM_067663025.1"/>
</dbReference>
<name>I1C5K0_RHIO9</name>
<evidence type="ECO:0000313" key="3">
    <source>
        <dbReference type="Proteomes" id="UP000009138"/>
    </source>
</evidence>
<proteinExistence type="predicted"/>
<dbReference type="VEuPathDB" id="FungiDB:RO3G_08435"/>
<dbReference type="InParanoid" id="I1C5K0"/>